<evidence type="ECO:0000313" key="1">
    <source>
        <dbReference type="EMBL" id="KOB89751.1"/>
    </source>
</evidence>
<dbReference type="AlphaFoldDB" id="A0A0L7MAA0"/>
<accession>A0A0L7MAA0</accession>
<proteinExistence type="predicted"/>
<gene>
    <name evidence="1" type="ORF">PFDG_05304</name>
</gene>
<sequence>MILIKLMRKFFHFADVPESSLVRGDEIIDHEYLYEFFEKYNNSFHFFSPKKKHIT</sequence>
<reference evidence="2" key="2">
    <citation type="submission" date="2006-09" db="EMBL/GenBank/DDBJ databases">
        <title>The genome sequence of Plasmodium falciparum Dd2.</title>
        <authorList>
            <consortium name="The Broad Institute Genome Sequencing Platform"/>
            <person name="Birren B."/>
            <person name="Lander E."/>
            <person name="Galagan J."/>
            <person name="Nusbaum C."/>
            <person name="Devon K."/>
            <person name="Henn M."/>
            <person name="Jaffe D."/>
            <person name="Butler J."/>
            <person name="Alvarez P."/>
            <person name="Gnerre S."/>
            <person name="Grabherr M."/>
            <person name="Kleber M."/>
            <person name="Mauceli E."/>
            <person name="Brockman W."/>
            <person name="MacCallum I.A."/>
            <person name="Rounsley S."/>
            <person name="Young S."/>
            <person name="LaButti K."/>
            <person name="Pushparaj V."/>
            <person name="DeCaprio D."/>
            <person name="Crawford M."/>
            <person name="Koehrsen M."/>
            <person name="Engels R."/>
            <person name="Montgomery P."/>
            <person name="Pearson M."/>
            <person name="Howarth C."/>
            <person name="Larson L."/>
            <person name="Luoma S."/>
            <person name="White J."/>
            <person name="Kodira C."/>
            <person name="Zeng Q."/>
            <person name="O'Leary S."/>
            <person name="Yandava C."/>
            <person name="Alvarado L."/>
            <person name="Wirth D."/>
            <person name="Volkman S."/>
            <person name="Hartl D."/>
        </authorList>
    </citation>
    <scope>NUCLEOTIDE SEQUENCE [LARGE SCALE GENOMIC DNA]</scope>
</reference>
<evidence type="ECO:0000313" key="2">
    <source>
        <dbReference type="Proteomes" id="UP000054282"/>
    </source>
</evidence>
<dbReference type="KEGG" id="pfd:PFDG_05304"/>
<organism evidence="1 2">
    <name type="scientific">Plasmodium falciparum (isolate Dd2)</name>
    <dbReference type="NCBI Taxonomy" id="57267"/>
    <lineage>
        <taxon>Eukaryota</taxon>
        <taxon>Sar</taxon>
        <taxon>Alveolata</taxon>
        <taxon>Apicomplexa</taxon>
        <taxon>Aconoidasida</taxon>
        <taxon>Haemosporida</taxon>
        <taxon>Plasmodiidae</taxon>
        <taxon>Plasmodium</taxon>
        <taxon>Plasmodium (Laverania)</taxon>
    </lineage>
</organism>
<protein>
    <submittedName>
        <fullName evidence="1">Uncharacterized protein</fullName>
    </submittedName>
</protein>
<name>A0A0L7MAA0_PLAF4</name>
<reference evidence="2" key="1">
    <citation type="submission" date="2006-09" db="EMBL/GenBank/DDBJ databases">
        <title>Annotation of Plasmodium falciparum Dd2.</title>
        <authorList>
            <consortium name="The Broad Institute Genome Sequencing Platform"/>
            <person name="Volkman S.K."/>
            <person name="Neafsey D.E."/>
            <person name="Dash A.P."/>
            <person name="Chitnis C.E."/>
            <person name="Hartl D.L."/>
            <person name="Young S.K."/>
            <person name="Zeng Q."/>
            <person name="Koehrsen M."/>
            <person name="Alvarado L."/>
            <person name="Berlin A."/>
            <person name="Borenstein D."/>
            <person name="Chapman S.B."/>
            <person name="Chen Z."/>
            <person name="Engels R."/>
            <person name="Freedman E."/>
            <person name="Gellesch M."/>
            <person name="Goldberg J."/>
            <person name="Griggs A."/>
            <person name="Gujja S."/>
            <person name="Heilman E.R."/>
            <person name="Heiman D.I."/>
            <person name="Howarth C."/>
            <person name="Jen D."/>
            <person name="Larson L."/>
            <person name="Mehta T."/>
            <person name="Neiman D."/>
            <person name="Park D."/>
            <person name="Pearson M."/>
            <person name="Roberts A."/>
            <person name="Saif S."/>
            <person name="Shea T."/>
            <person name="Shenoy N."/>
            <person name="Sisk P."/>
            <person name="Stolte C."/>
            <person name="Sykes S."/>
            <person name="Walk T."/>
            <person name="White J."/>
            <person name="Yandava C."/>
            <person name="Haas B."/>
            <person name="Henn M.R."/>
            <person name="Nusbaum C."/>
            <person name="Birren B."/>
        </authorList>
    </citation>
    <scope>NUCLEOTIDE SEQUENCE [LARGE SCALE GENOMIC DNA]</scope>
</reference>
<dbReference type="EMBL" id="GG703121">
    <property type="protein sequence ID" value="KOB89751.1"/>
    <property type="molecule type" value="Genomic_DNA"/>
</dbReference>
<dbReference type="Proteomes" id="UP000054282">
    <property type="component" value="Unassembled WGS sequence"/>
</dbReference>